<reference evidence="2 3" key="1">
    <citation type="submission" date="2024-06" db="EMBL/GenBank/DDBJ databases">
        <title>A chromosome-level genome assembly of beet webworm, Loxostege sticticalis.</title>
        <authorList>
            <person name="Zhang Y."/>
        </authorList>
    </citation>
    <scope>NUCLEOTIDE SEQUENCE [LARGE SCALE GENOMIC DNA]</scope>
    <source>
        <strain evidence="2">AQ028</strain>
        <tissue evidence="2">Male pupae</tissue>
    </source>
</reference>
<feature type="region of interest" description="Disordered" evidence="1">
    <location>
        <begin position="24"/>
        <end position="53"/>
    </location>
</feature>
<protein>
    <submittedName>
        <fullName evidence="2">Uncharacterized protein</fullName>
    </submittedName>
</protein>
<proteinExistence type="predicted"/>
<accession>A0ABD0ST36</accession>
<name>A0ABD0ST36_LOXSC</name>
<evidence type="ECO:0000313" key="3">
    <source>
        <dbReference type="Proteomes" id="UP001549921"/>
    </source>
</evidence>
<feature type="compositionally biased region" description="Basic residues" evidence="1">
    <location>
        <begin position="33"/>
        <end position="50"/>
    </location>
</feature>
<sequence>MIGDIDMEKNKWTTPPLRRLREQFNKMTEATRKRAKTTTRRDGNKKRRGPLRNMSVKDIKTRHRLRNAMIIMNDNTSPIPNFDAGDDDTRIITRRFDEMRRSHQDFRRYREYWAQYVWRNQTITIMDHFIHATRYKLPHSQLLRKKYHKVTRYRLGYLFALLTHLKRQQMVLYTTLILFRVMVYHLHMHLRIYEKVVRLDVDIKDVIRMIKTIEMHRRLDSDKRFYDTYYPDESTTTKKAGPLVEEVKVTEHTKEKNARRHGSPEHPSSPEDPDYLDMNYDLDETTPLGA</sequence>
<evidence type="ECO:0000313" key="2">
    <source>
        <dbReference type="EMBL" id="KAL0822203.1"/>
    </source>
</evidence>
<feature type="compositionally biased region" description="Basic and acidic residues" evidence="1">
    <location>
        <begin position="245"/>
        <end position="256"/>
    </location>
</feature>
<evidence type="ECO:0000256" key="1">
    <source>
        <dbReference type="SAM" id="MobiDB-lite"/>
    </source>
</evidence>
<dbReference type="Proteomes" id="UP001549921">
    <property type="component" value="Unassembled WGS sequence"/>
</dbReference>
<organism evidence="2 3">
    <name type="scientific">Loxostege sticticalis</name>
    <name type="common">Beet webworm moth</name>
    <dbReference type="NCBI Taxonomy" id="481309"/>
    <lineage>
        <taxon>Eukaryota</taxon>
        <taxon>Metazoa</taxon>
        <taxon>Ecdysozoa</taxon>
        <taxon>Arthropoda</taxon>
        <taxon>Hexapoda</taxon>
        <taxon>Insecta</taxon>
        <taxon>Pterygota</taxon>
        <taxon>Neoptera</taxon>
        <taxon>Endopterygota</taxon>
        <taxon>Lepidoptera</taxon>
        <taxon>Glossata</taxon>
        <taxon>Ditrysia</taxon>
        <taxon>Pyraloidea</taxon>
        <taxon>Crambidae</taxon>
        <taxon>Pyraustinae</taxon>
        <taxon>Loxostege</taxon>
    </lineage>
</organism>
<feature type="compositionally biased region" description="Acidic residues" evidence="1">
    <location>
        <begin position="271"/>
        <end position="284"/>
    </location>
</feature>
<comment type="caution">
    <text evidence="2">The sequence shown here is derived from an EMBL/GenBank/DDBJ whole genome shotgun (WGS) entry which is preliminary data.</text>
</comment>
<gene>
    <name evidence="2" type="ORF">ABMA28_004333</name>
</gene>
<feature type="region of interest" description="Disordered" evidence="1">
    <location>
        <begin position="236"/>
        <end position="290"/>
    </location>
</feature>
<dbReference type="AlphaFoldDB" id="A0ABD0ST36"/>
<dbReference type="EMBL" id="JBEDNZ010000016">
    <property type="protein sequence ID" value="KAL0822203.1"/>
    <property type="molecule type" value="Genomic_DNA"/>
</dbReference>